<dbReference type="Pfam" id="PF08279">
    <property type="entry name" value="HTH_11"/>
    <property type="match status" value="1"/>
</dbReference>
<dbReference type="Gene3D" id="1.10.10.10">
    <property type="entry name" value="Winged helix-like DNA-binding domain superfamily/Winged helix DNA-binding domain"/>
    <property type="match status" value="1"/>
</dbReference>
<dbReference type="InterPro" id="IPR028349">
    <property type="entry name" value="PafC-like"/>
</dbReference>
<dbReference type="PANTHER" id="PTHR34580">
    <property type="match status" value="1"/>
</dbReference>
<dbReference type="Proteomes" id="UP000630615">
    <property type="component" value="Unassembled WGS sequence"/>
</dbReference>
<dbReference type="Pfam" id="PF25583">
    <property type="entry name" value="WCX"/>
    <property type="match status" value="1"/>
</dbReference>
<dbReference type="InterPro" id="IPR036390">
    <property type="entry name" value="WH_DNA-bd_sf"/>
</dbReference>
<proteinExistence type="predicted"/>
<dbReference type="PANTHER" id="PTHR34580:SF8">
    <property type="entry name" value="WYL DOMAIN-CONTAINING PROTEIN"/>
    <property type="match status" value="1"/>
</dbReference>
<dbReference type="PROSITE" id="PS51000">
    <property type="entry name" value="HTH_DEOR_2"/>
    <property type="match status" value="1"/>
</dbReference>
<evidence type="ECO:0000259" key="3">
    <source>
        <dbReference type="PROSITE" id="PS51000"/>
    </source>
</evidence>
<organism evidence="4 5">
    <name type="scientific">Enterococcus wangshanyuanii</name>
    <dbReference type="NCBI Taxonomy" id="2005703"/>
    <lineage>
        <taxon>Bacteria</taxon>
        <taxon>Bacillati</taxon>
        <taxon>Bacillota</taxon>
        <taxon>Bacilli</taxon>
        <taxon>Lactobacillales</taxon>
        <taxon>Enterococcaceae</taxon>
        <taxon>Enterococcus</taxon>
    </lineage>
</organism>
<dbReference type="PIRSF" id="PIRSF016838">
    <property type="entry name" value="PafC"/>
    <property type="match status" value="1"/>
</dbReference>
<keyword evidence="5" id="KW-1185">Reference proteome</keyword>
<reference evidence="5" key="1">
    <citation type="journal article" date="2019" name="Int. J. Syst. Evol. Microbiol.">
        <title>The Global Catalogue of Microorganisms (GCM) 10K type strain sequencing project: providing services to taxonomists for standard genome sequencing and annotation.</title>
        <authorList>
            <consortium name="The Broad Institute Genomics Platform"/>
            <consortium name="The Broad Institute Genome Sequencing Center for Infectious Disease"/>
            <person name="Wu L."/>
            <person name="Ma J."/>
        </authorList>
    </citation>
    <scope>NUCLEOTIDE SEQUENCE [LARGE SCALE GENOMIC DNA]</scope>
    <source>
        <strain evidence="5">CGMCC 1.15942</strain>
    </source>
</reference>
<dbReference type="RefSeq" id="WP_088271906.1">
    <property type="nucleotide sequence ID" value="NZ_BMKI01000014.1"/>
</dbReference>
<accession>A0ABQ1PTD6</accession>
<evidence type="ECO:0000313" key="5">
    <source>
        <dbReference type="Proteomes" id="UP000630615"/>
    </source>
</evidence>
<dbReference type="InterPro" id="IPR026881">
    <property type="entry name" value="WYL_dom"/>
</dbReference>
<name>A0ABQ1PTD6_9ENTE</name>
<protein>
    <submittedName>
        <fullName evidence="4">Transcriptional regulator</fullName>
    </submittedName>
</protein>
<dbReference type="EMBL" id="BMKI01000014">
    <property type="protein sequence ID" value="GGD03039.1"/>
    <property type="molecule type" value="Genomic_DNA"/>
</dbReference>
<sequence length="304" mass="35586">MKKIERVLAIIVLLLEDEVVPAKQLAQRFSVDKRTIFRDIETIEMSGFPIVSHQGRNGGFSLISSFKLRSYTYSEEEKQDILTALKMKEDLIDLDDHQHLIKEKLQLLQGTTSVARKPERLISFDSPTLHRPEIESETKLKNKQINLALTKKKKISIGYVSNKGILINQTIHPYELMLMNGSWYIYSYCEKQQDFRYLKVTRIRKLTVLEKTFKSIDRPNISTETPNEIITLNFRKEDLGKLYDYYLESEIKLKDDHIEVSFCANQQQYIVPFLLMFGDKAKVISPEYLKEQHKAAIKELQKTY</sequence>
<dbReference type="InterPro" id="IPR001034">
    <property type="entry name" value="DeoR_HTH"/>
</dbReference>
<dbReference type="SUPFAM" id="SSF46785">
    <property type="entry name" value="Winged helix' DNA-binding domain"/>
    <property type="match status" value="1"/>
</dbReference>
<dbReference type="InterPro" id="IPR057727">
    <property type="entry name" value="WCX_dom"/>
</dbReference>
<dbReference type="Pfam" id="PF13280">
    <property type="entry name" value="WYL"/>
    <property type="match status" value="1"/>
</dbReference>
<dbReference type="InterPro" id="IPR051534">
    <property type="entry name" value="CBASS_pafABC_assoc_protein"/>
</dbReference>
<gene>
    <name evidence="4" type="ORF">GCM10011573_35650</name>
</gene>
<keyword evidence="2" id="KW-0804">Transcription</keyword>
<keyword evidence="1" id="KW-0805">Transcription regulation</keyword>
<comment type="caution">
    <text evidence="4">The sequence shown here is derived from an EMBL/GenBank/DDBJ whole genome shotgun (WGS) entry which is preliminary data.</text>
</comment>
<dbReference type="InterPro" id="IPR036388">
    <property type="entry name" value="WH-like_DNA-bd_sf"/>
</dbReference>
<evidence type="ECO:0000313" key="4">
    <source>
        <dbReference type="EMBL" id="GGD03039.1"/>
    </source>
</evidence>
<evidence type="ECO:0000256" key="2">
    <source>
        <dbReference type="ARBA" id="ARBA00023163"/>
    </source>
</evidence>
<feature type="domain" description="HTH deoR-type" evidence="3">
    <location>
        <begin position="3"/>
        <end position="58"/>
    </location>
</feature>
<dbReference type="InterPro" id="IPR013196">
    <property type="entry name" value="HTH_11"/>
</dbReference>
<dbReference type="PROSITE" id="PS52050">
    <property type="entry name" value="WYL"/>
    <property type="match status" value="1"/>
</dbReference>
<evidence type="ECO:0000256" key="1">
    <source>
        <dbReference type="ARBA" id="ARBA00023015"/>
    </source>
</evidence>